<organism evidence="1 2">
    <name type="scientific">Mythimna loreyi</name>
    <dbReference type="NCBI Taxonomy" id="667449"/>
    <lineage>
        <taxon>Eukaryota</taxon>
        <taxon>Metazoa</taxon>
        <taxon>Ecdysozoa</taxon>
        <taxon>Arthropoda</taxon>
        <taxon>Hexapoda</taxon>
        <taxon>Insecta</taxon>
        <taxon>Pterygota</taxon>
        <taxon>Neoptera</taxon>
        <taxon>Endopterygota</taxon>
        <taxon>Lepidoptera</taxon>
        <taxon>Glossata</taxon>
        <taxon>Ditrysia</taxon>
        <taxon>Noctuoidea</taxon>
        <taxon>Noctuidae</taxon>
        <taxon>Noctuinae</taxon>
        <taxon>Hadenini</taxon>
        <taxon>Mythimna</taxon>
    </lineage>
</organism>
<dbReference type="EMBL" id="CM056783">
    <property type="protein sequence ID" value="KAJ8726847.1"/>
    <property type="molecule type" value="Genomic_DNA"/>
</dbReference>
<evidence type="ECO:0000313" key="1">
    <source>
        <dbReference type="EMBL" id="KAJ8726847.1"/>
    </source>
</evidence>
<sequence length="69" mass="7720">MDGKKRIRLSGAEHRKRAKEKNLPGTVMIMDNFRVLHGRTGFSGSRVLGGSYVARSDWLDKARALGLIH</sequence>
<proteinExistence type="predicted"/>
<evidence type="ECO:0000313" key="2">
    <source>
        <dbReference type="Proteomes" id="UP001231649"/>
    </source>
</evidence>
<protein>
    <submittedName>
        <fullName evidence="1">Uncharacterized protein</fullName>
    </submittedName>
</protein>
<gene>
    <name evidence="1" type="ORF">PYW08_015244</name>
</gene>
<keyword evidence="2" id="KW-1185">Reference proteome</keyword>
<reference evidence="1" key="1">
    <citation type="submission" date="2023-03" db="EMBL/GenBank/DDBJ databases">
        <title>Chromosome-level genomes of two armyworms, Mythimna separata and Mythimna loreyi, provide insights into the biosynthesis and reception of sex pheromones.</title>
        <authorList>
            <person name="Zhao H."/>
        </authorList>
    </citation>
    <scope>NUCLEOTIDE SEQUENCE</scope>
    <source>
        <strain evidence="1">BeijingLab</strain>
    </source>
</reference>
<comment type="caution">
    <text evidence="1">The sequence shown here is derived from an EMBL/GenBank/DDBJ whole genome shotgun (WGS) entry which is preliminary data.</text>
</comment>
<name>A0ACC2QVE4_9NEOP</name>
<accession>A0ACC2QVE4</accession>
<dbReference type="Proteomes" id="UP001231649">
    <property type="component" value="Chromosome 7"/>
</dbReference>